<feature type="domain" description="CMP/dCMP-type deaminase" evidence="1">
    <location>
        <begin position="7"/>
        <end position="88"/>
    </location>
</feature>
<protein>
    <submittedName>
        <fullName evidence="2">Cytidine and deoxycytidylate deaminase zinc-binding region</fullName>
    </submittedName>
</protein>
<evidence type="ECO:0000259" key="1">
    <source>
        <dbReference type="PROSITE" id="PS51747"/>
    </source>
</evidence>
<dbReference type="EMBL" id="KT820662">
    <property type="protein sequence ID" value="ALH23364.1"/>
    <property type="molecule type" value="Genomic_DNA"/>
</dbReference>
<dbReference type="Gene3D" id="3.40.140.10">
    <property type="entry name" value="Cytidine Deaminase, domain 2"/>
    <property type="match status" value="1"/>
</dbReference>
<dbReference type="InterPro" id="IPR016193">
    <property type="entry name" value="Cytidine_deaminase-like"/>
</dbReference>
<dbReference type="OrthoDB" id="22730at10239"/>
<name>A0A0N9QJH6_9VIRU</name>
<accession>A0A0N9QJH6</accession>
<evidence type="ECO:0000313" key="2">
    <source>
        <dbReference type="EMBL" id="ALH23364.1"/>
    </source>
</evidence>
<dbReference type="Proteomes" id="UP000203826">
    <property type="component" value="Segment"/>
</dbReference>
<organism evidence="2 3">
    <name type="scientific">Chrysochromulina ericina virus CeV-01B</name>
    <dbReference type="NCBI Taxonomy" id="3070830"/>
    <lineage>
        <taxon>Viruses</taxon>
        <taxon>Varidnaviria</taxon>
        <taxon>Bamfordvirae</taxon>
        <taxon>Nucleocytoviricota</taxon>
        <taxon>Megaviricetes</taxon>
        <taxon>Imitervirales</taxon>
        <taxon>Mesomimiviridae</taxon>
        <taxon>Tethysvirus</taxon>
        <taxon>Tethysvirus raunefjordenense</taxon>
    </lineage>
</organism>
<dbReference type="PROSITE" id="PS51747">
    <property type="entry name" value="CYT_DCMP_DEAMINASES_2"/>
    <property type="match status" value="1"/>
</dbReference>
<dbReference type="InterPro" id="IPR002125">
    <property type="entry name" value="CMP_dCMP_dom"/>
</dbReference>
<gene>
    <name evidence="2" type="ORF">ceV_458</name>
</gene>
<evidence type="ECO:0000313" key="3">
    <source>
        <dbReference type="Proteomes" id="UP000203826"/>
    </source>
</evidence>
<reference evidence="2 3" key="1">
    <citation type="journal article" date="2015" name="Genome Announc.">
        <title>The 474-Kilobase-Pair Complete Genome Sequence of CeV-01B, a Virus Infecting Haptolina (Chrysochromulina) ericina (Prymnesiophyceae).</title>
        <authorList>
            <person name="Gallot-Lavallee L."/>
            <person name="Pagarete A."/>
            <person name="Legendre M."/>
            <person name="Santini S."/>
            <person name="Sandaa R.A."/>
            <person name="Himmelbauer H."/>
            <person name="Ogata H."/>
            <person name="Bratbak G."/>
            <person name="Claverie J.M."/>
        </authorList>
    </citation>
    <scope>NUCLEOTIDE SEQUENCE [LARGE SCALE GENOMIC DNA]</scope>
    <source>
        <strain evidence="2">CeV-01B</strain>
    </source>
</reference>
<keyword evidence="3" id="KW-1185">Reference proteome</keyword>
<dbReference type="GO" id="GO:0003824">
    <property type="term" value="F:catalytic activity"/>
    <property type="evidence" value="ECO:0007669"/>
    <property type="project" value="InterPro"/>
</dbReference>
<dbReference type="SUPFAM" id="SSF53927">
    <property type="entry name" value="Cytidine deaminase-like"/>
    <property type="match status" value="1"/>
</dbReference>
<dbReference type="KEGG" id="vg:26049325"/>
<proteinExistence type="predicted"/>
<sequence length="88" mass="9477">MAIVLSRSDQQFLSLASLEASKSTQQHRHGAVAVTNGKVRGRGCNSGRTQSYDGFINNTCSCHAEMAALRDMWHSISTTGASLKGSYK</sequence>
<dbReference type="Pfam" id="PF00383">
    <property type="entry name" value="dCMP_cyt_deam_1"/>
    <property type="match status" value="1"/>
</dbReference>